<dbReference type="KEGG" id="fal:FRAAL4855"/>
<evidence type="ECO:0000313" key="2">
    <source>
        <dbReference type="Proteomes" id="UP000000657"/>
    </source>
</evidence>
<dbReference type="Proteomes" id="UP000000657">
    <property type="component" value="Chromosome"/>
</dbReference>
<dbReference type="AlphaFoldDB" id="Q0RG93"/>
<reference evidence="1 2" key="1">
    <citation type="journal article" date="2007" name="Genome Res.">
        <title>Genome characteristics of facultatively symbiotic Frankia sp. strains reflect host range and host plant biogeography.</title>
        <authorList>
            <person name="Normand P."/>
            <person name="Lapierre P."/>
            <person name="Tisa L.S."/>
            <person name="Gogarten J.P."/>
            <person name="Alloisio N."/>
            <person name="Bagnarol E."/>
            <person name="Bassi C.A."/>
            <person name="Berry A.M."/>
            <person name="Bickhart D.M."/>
            <person name="Choisne N."/>
            <person name="Couloux A."/>
            <person name="Cournoyer B."/>
            <person name="Cruveiller S."/>
            <person name="Daubin V."/>
            <person name="Demange N."/>
            <person name="Francino M.P."/>
            <person name="Goltsman E."/>
            <person name="Huang Y."/>
            <person name="Kopp O.R."/>
            <person name="Labarre L."/>
            <person name="Lapidus A."/>
            <person name="Lavire C."/>
            <person name="Marechal J."/>
            <person name="Martinez M."/>
            <person name="Mastronunzio J.E."/>
            <person name="Mullin B.C."/>
            <person name="Niemann J."/>
            <person name="Pujic P."/>
            <person name="Rawnsley T."/>
            <person name="Rouy Z."/>
            <person name="Schenowitz C."/>
            <person name="Sellstedt A."/>
            <person name="Tavares F."/>
            <person name="Tomkins J.P."/>
            <person name="Vallenet D."/>
            <person name="Valverde C."/>
            <person name="Wall L.G."/>
            <person name="Wang Y."/>
            <person name="Medigue C."/>
            <person name="Benson D.R."/>
        </authorList>
    </citation>
    <scope>NUCLEOTIDE SEQUENCE [LARGE SCALE GENOMIC DNA]</scope>
    <source>
        <strain evidence="2">DSM 45986 / CECT 9034 / ACN14a</strain>
    </source>
</reference>
<evidence type="ECO:0000313" key="1">
    <source>
        <dbReference type="EMBL" id="CAJ63496.1"/>
    </source>
</evidence>
<sequence length="57" mass="5557">MGCCRECGAGEAVPSPSVVRDADCGGKSGPLAGVAVAQSVASCPACVIHPDGPGRFR</sequence>
<dbReference type="EMBL" id="CT573213">
    <property type="protein sequence ID" value="CAJ63496.1"/>
    <property type="molecule type" value="Genomic_DNA"/>
</dbReference>
<protein>
    <submittedName>
        <fullName evidence="1">Uncharacterized protein</fullName>
    </submittedName>
</protein>
<dbReference type="STRING" id="326424.FRAAL4855"/>
<dbReference type="HOGENOM" id="CLU_2990124_0_0_11"/>
<accession>Q0RG93</accession>
<name>Q0RG93_FRAAA</name>
<proteinExistence type="predicted"/>
<keyword evidence="2" id="KW-1185">Reference proteome</keyword>
<gene>
    <name evidence="1" type="ordered locus">FRAAL4855</name>
</gene>
<organism evidence="1 2">
    <name type="scientific">Frankia alni (strain DSM 45986 / CECT 9034 / ACN14a)</name>
    <dbReference type="NCBI Taxonomy" id="326424"/>
    <lineage>
        <taxon>Bacteria</taxon>
        <taxon>Bacillati</taxon>
        <taxon>Actinomycetota</taxon>
        <taxon>Actinomycetes</taxon>
        <taxon>Frankiales</taxon>
        <taxon>Frankiaceae</taxon>
        <taxon>Frankia</taxon>
    </lineage>
</organism>